<gene>
    <name evidence="7" type="ORF">BDK51DRAFT_31432</name>
</gene>
<dbReference type="PANTHER" id="PTHR46481">
    <property type="entry name" value="ZINC FINGER BED DOMAIN-CONTAINING PROTEIN 4"/>
    <property type="match status" value="1"/>
</dbReference>
<feature type="compositionally biased region" description="Basic and acidic residues" evidence="6">
    <location>
        <begin position="30"/>
        <end position="40"/>
    </location>
</feature>
<evidence type="ECO:0000256" key="4">
    <source>
        <dbReference type="ARBA" id="ARBA00022833"/>
    </source>
</evidence>
<evidence type="ECO:0000256" key="3">
    <source>
        <dbReference type="ARBA" id="ARBA00022771"/>
    </source>
</evidence>
<evidence type="ECO:0000256" key="5">
    <source>
        <dbReference type="ARBA" id="ARBA00023242"/>
    </source>
</evidence>
<organism evidence="7 8">
    <name type="scientific">Blyttiomyces helicus</name>
    <dbReference type="NCBI Taxonomy" id="388810"/>
    <lineage>
        <taxon>Eukaryota</taxon>
        <taxon>Fungi</taxon>
        <taxon>Fungi incertae sedis</taxon>
        <taxon>Chytridiomycota</taxon>
        <taxon>Chytridiomycota incertae sedis</taxon>
        <taxon>Chytridiomycetes</taxon>
        <taxon>Chytridiomycetes incertae sedis</taxon>
        <taxon>Blyttiomyces</taxon>
    </lineage>
</organism>
<evidence type="ECO:0000256" key="1">
    <source>
        <dbReference type="ARBA" id="ARBA00004123"/>
    </source>
</evidence>
<accession>A0A4P9WD30</accession>
<dbReference type="InterPro" id="IPR012337">
    <property type="entry name" value="RNaseH-like_sf"/>
</dbReference>
<dbReference type="InterPro" id="IPR052035">
    <property type="entry name" value="ZnF_BED_domain_contain"/>
</dbReference>
<keyword evidence="4" id="KW-0862">Zinc</keyword>
<dbReference type="GO" id="GO:0005634">
    <property type="term" value="C:nucleus"/>
    <property type="evidence" value="ECO:0007669"/>
    <property type="project" value="UniProtKB-SubCell"/>
</dbReference>
<dbReference type="SUPFAM" id="SSF53098">
    <property type="entry name" value="Ribonuclease H-like"/>
    <property type="match status" value="1"/>
</dbReference>
<dbReference type="OrthoDB" id="2790258at2759"/>
<feature type="compositionally biased region" description="Basic and acidic residues" evidence="6">
    <location>
        <begin position="288"/>
        <end position="301"/>
    </location>
</feature>
<feature type="compositionally biased region" description="Low complexity" evidence="6">
    <location>
        <begin position="183"/>
        <end position="198"/>
    </location>
</feature>
<proteinExistence type="predicted"/>
<dbReference type="EMBL" id="KZ995476">
    <property type="protein sequence ID" value="RKO90589.1"/>
    <property type="molecule type" value="Genomic_DNA"/>
</dbReference>
<keyword evidence="3" id="KW-0863">Zinc-finger</keyword>
<reference evidence="8" key="1">
    <citation type="journal article" date="2018" name="Nat. Microbiol.">
        <title>Leveraging single-cell genomics to expand the fungal tree of life.</title>
        <authorList>
            <person name="Ahrendt S.R."/>
            <person name="Quandt C.A."/>
            <person name="Ciobanu D."/>
            <person name="Clum A."/>
            <person name="Salamov A."/>
            <person name="Andreopoulos B."/>
            <person name="Cheng J.F."/>
            <person name="Woyke T."/>
            <person name="Pelin A."/>
            <person name="Henrissat B."/>
            <person name="Reynolds N.K."/>
            <person name="Benny G.L."/>
            <person name="Smith M.E."/>
            <person name="James T.Y."/>
            <person name="Grigoriev I.V."/>
        </authorList>
    </citation>
    <scope>NUCLEOTIDE SEQUENCE [LARGE SCALE GENOMIC DNA]</scope>
</reference>
<keyword evidence="2" id="KW-0479">Metal-binding</keyword>
<keyword evidence="5" id="KW-0539">Nucleus</keyword>
<feature type="region of interest" description="Disordered" evidence="6">
    <location>
        <begin position="1"/>
        <end position="59"/>
    </location>
</feature>
<sequence>MQDDDKSVYRGVQEILPTLPDTCSQPASSDSHEKGPKRSLDATQSSETKKSKTGDLRMAPMTMATDLQELGAAASSNSMANAFQESSAGKTAALEHIKMAKLQFEKMKWEAIYMSTATADKIKLEAKQIPLLCALVAGKSSQFKSDLDSPPVGHSKVSQAESRVKSRGRADGAASPHLHKLPKSSTKPTPTPSAPSAKVPQPTPSSINPLSNSIMPLTPSGTDNPNNIYLEPLSPLPVCCLSAPHAQQPSAHGKPSPARPDQPAALALLVLNTDGTRRSRVRGGGNGAKEEEQLEEAKDEPSDTRYIAPMDHNVAGATSSLKKHLRKEHSREWNGARHNMPLILNFAVRRGVCPNPAYTPDAFCRLLTEWIVSGSLALCSVQHPSFKLLLNMLKRDMVNLVLTFICNNLRCMNAEFERVRGHYVDKKWDLQSKLFDFAKLPGSHSSQVVAVVVMSALHRMGNSKKVVSRGGIKRGFECDKASNNDTMMCAVACQLALKVLDFSAEEGFIGCFGHVLNLCVQDALTFMKDSGTDQTTRTQPHSVLTVWVSLPGYNCVAAALQVFIDNASAKELQDAVQVAKYKLDKYYHKTKLPSIKVVRDGNESSPHHLQALRCTVLRTYNSDIFKKQRVDAPVVNATSSRNTSHCPSLALWRVNASTPHVLEGKRAGLAGGRGWGPWGAGAGTFGTFFTLPLPRLSAFSTSGCPIISGYCGRLSSTTYSGAYEVPHLASREGLSGGLDFGLNRQDGYNGWVDMAAGKEED</sequence>
<dbReference type="Proteomes" id="UP000269721">
    <property type="component" value="Unassembled WGS sequence"/>
</dbReference>
<feature type="region of interest" description="Disordered" evidence="6">
    <location>
        <begin position="277"/>
        <end position="301"/>
    </location>
</feature>
<name>A0A4P9WD30_9FUNG</name>
<feature type="compositionally biased region" description="Polar residues" evidence="6">
    <location>
        <begin position="204"/>
        <end position="222"/>
    </location>
</feature>
<evidence type="ECO:0000256" key="2">
    <source>
        <dbReference type="ARBA" id="ARBA00022723"/>
    </source>
</evidence>
<protein>
    <submittedName>
        <fullName evidence="7">Uncharacterized protein</fullName>
    </submittedName>
</protein>
<feature type="region of interest" description="Disordered" evidence="6">
    <location>
        <begin position="143"/>
        <end position="222"/>
    </location>
</feature>
<dbReference type="GO" id="GO:0008270">
    <property type="term" value="F:zinc ion binding"/>
    <property type="evidence" value="ECO:0007669"/>
    <property type="project" value="UniProtKB-KW"/>
</dbReference>
<evidence type="ECO:0000313" key="7">
    <source>
        <dbReference type="EMBL" id="RKO90589.1"/>
    </source>
</evidence>
<dbReference type="AlphaFoldDB" id="A0A4P9WD30"/>
<dbReference type="PANTHER" id="PTHR46481:SF10">
    <property type="entry name" value="ZINC FINGER BED DOMAIN-CONTAINING PROTEIN 39"/>
    <property type="match status" value="1"/>
</dbReference>
<evidence type="ECO:0000313" key="8">
    <source>
        <dbReference type="Proteomes" id="UP000269721"/>
    </source>
</evidence>
<keyword evidence="8" id="KW-1185">Reference proteome</keyword>
<evidence type="ECO:0000256" key="6">
    <source>
        <dbReference type="SAM" id="MobiDB-lite"/>
    </source>
</evidence>
<comment type="subcellular location">
    <subcellularLocation>
        <location evidence="1">Nucleus</location>
    </subcellularLocation>
</comment>